<dbReference type="Gene3D" id="3.40.430.10">
    <property type="entry name" value="Dihydrofolate Reductase, subunit A"/>
    <property type="match status" value="1"/>
</dbReference>
<gene>
    <name evidence="2" type="ORF">G4D54_14885</name>
</gene>
<dbReference type="SUPFAM" id="SSF53597">
    <property type="entry name" value="Dihydrofolate reductase-like"/>
    <property type="match status" value="1"/>
</dbReference>
<evidence type="ECO:0000313" key="3">
    <source>
        <dbReference type="Proteomes" id="UP000503330"/>
    </source>
</evidence>
<evidence type="ECO:0000313" key="2">
    <source>
        <dbReference type="EMBL" id="QJA03634.1"/>
    </source>
</evidence>
<dbReference type="EMBL" id="CP048838">
    <property type="protein sequence ID" value="QJA03634.1"/>
    <property type="molecule type" value="Genomic_DNA"/>
</dbReference>
<feature type="domain" description="Bacterial bifunctional deaminase-reductase C-terminal" evidence="1">
    <location>
        <begin position="55"/>
        <end position="275"/>
    </location>
</feature>
<proteinExistence type="predicted"/>
<protein>
    <recommendedName>
        <fullName evidence="1">Bacterial bifunctional deaminase-reductase C-terminal domain-containing protein</fullName>
    </recommendedName>
</protein>
<reference evidence="2 3" key="1">
    <citation type="submission" date="2020-02" db="EMBL/GenBank/DDBJ databases">
        <authorList>
            <person name="Kociolek L.K."/>
            <person name="Ozer E.A."/>
        </authorList>
    </citation>
    <scope>NUCLEOTIDE SEQUENCE [LARGE SCALE GENOMIC DNA]</scope>
    <source>
        <strain evidence="2 3">ATCC 14501</strain>
    </source>
</reference>
<sequence length="314" mass="35269">MSDFLKTAFDYKSMQLKCLYRNEDIALVQTGIEDEHLRTVYSAPLKFPVHPQDRPYLYCSLVTSVDGRIAFPDAAEGPFIASKNYLAKEGSAADWYTLNVLRASADAILFGAATLHNEPSGTGHVYDASLEESRVRMGMQEIPWNIIPTLDGSDVPFHHIEFTCGKIPVIFYTTPKGVQRCVHNSLKPVEIIDSLEACRQTLKPEKNYIVVTGADVMDNVLGMRMLKTLGLQRILVESPSLTHLLLQDALLDEMFLNYSCVYLGGDALTIGKHFQSFDSVHHPHTSLISVYLHSSHYMYLRHKVLYGIGEGREE</sequence>
<dbReference type="GO" id="GO:0008703">
    <property type="term" value="F:5-amino-6-(5-phosphoribosylamino)uracil reductase activity"/>
    <property type="evidence" value="ECO:0007669"/>
    <property type="project" value="InterPro"/>
</dbReference>
<dbReference type="GeneID" id="61926848"/>
<name>A0AAP9MI87_CLOIN</name>
<evidence type="ECO:0000259" key="1">
    <source>
        <dbReference type="Pfam" id="PF01872"/>
    </source>
</evidence>
<accession>A0AAP9MI87</accession>
<dbReference type="AlphaFoldDB" id="A0AAP9MI87"/>
<organism evidence="2 3">
    <name type="scientific">Clostridium innocuum</name>
    <dbReference type="NCBI Taxonomy" id="1522"/>
    <lineage>
        <taxon>Bacteria</taxon>
        <taxon>Bacillati</taxon>
        <taxon>Bacillota</taxon>
        <taxon>Clostridia</taxon>
        <taxon>Eubacteriales</taxon>
        <taxon>Clostridiaceae</taxon>
        <taxon>Clostridium</taxon>
    </lineage>
</organism>
<dbReference type="Proteomes" id="UP000503330">
    <property type="component" value="Chromosome"/>
</dbReference>
<dbReference type="InterPro" id="IPR024072">
    <property type="entry name" value="DHFR-like_dom_sf"/>
</dbReference>
<dbReference type="RefSeq" id="WP_002609920.1">
    <property type="nucleotide sequence ID" value="NZ_BAAACC010000010.1"/>
</dbReference>
<dbReference type="GO" id="GO:0009231">
    <property type="term" value="P:riboflavin biosynthetic process"/>
    <property type="evidence" value="ECO:0007669"/>
    <property type="project" value="InterPro"/>
</dbReference>
<dbReference type="InterPro" id="IPR002734">
    <property type="entry name" value="RibDG_C"/>
</dbReference>
<dbReference type="Pfam" id="PF01872">
    <property type="entry name" value="RibD_C"/>
    <property type="match status" value="1"/>
</dbReference>